<comment type="PTM">
    <text evidence="6">Carboxylation allows a single lysine to coordinate two nickel ions.</text>
</comment>
<dbReference type="SUPFAM" id="SSF51338">
    <property type="entry name" value="Composite domain of metallo-dependent hydrolases"/>
    <property type="match status" value="1"/>
</dbReference>
<reference evidence="15 16" key="1">
    <citation type="submission" date="2018-06" db="EMBL/GenBank/DDBJ databases">
        <authorList>
            <consortium name="Pathogen Informatics"/>
            <person name="Doyle S."/>
        </authorList>
    </citation>
    <scope>NUCLEOTIDE SEQUENCE [LARGE SCALE GENOMIC DNA]</scope>
    <source>
        <strain evidence="15 16">NCTC5664</strain>
    </source>
</reference>
<dbReference type="Gene3D" id="3.20.20.140">
    <property type="entry name" value="Metal-dependent hydrolases"/>
    <property type="match status" value="1"/>
</dbReference>
<dbReference type="InterPro" id="IPR017950">
    <property type="entry name" value="Urease_AS"/>
</dbReference>
<evidence type="ECO:0000313" key="15">
    <source>
        <dbReference type="EMBL" id="SUK47325.1"/>
    </source>
</evidence>
<evidence type="ECO:0000313" key="16">
    <source>
        <dbReference type="Proteomes" id="UP000254502"/>
    </source>
</evidence>
<dbReference type="InterPro" id="IPR006680">
    <property type="entry name" value="Amidohydro-rel"/>
</dbReference>
<comment type="PTM">
    <text evidence="8">Carbamylation allows a single lysine to coordinate two nickel ions.</text>
</comment>
<proteinExistence type="inferred from homology"/>
<dbReference type="Proteomes" id="UP000254502">
    <property type="component" value="Unassembled WGS sequence"/>
</dbReference>
<evidence type="ECO:0000256" key="7">
    <source>
        <dbReference type="NCBIfam" id="TIGR01792"/>
    </source>
</evidence>
<dbReference type="PROSITE" id="PS51368">
    <property type="entry name" value="UREASE_3"/>
    <property type="match status" value="1"/>
</dbReference>
<dbReference type="GO" id="GO:0016151">
    <property type="term" value="F:nickel cation binding"/>
    <property type="evidence" value="ECO:0007669"/>
    <property type="project" value="UniProtKB-UniRule"/>
</dbReference>
<evidence type="ECO:0000256" key="1">
    <source>
        <dbReference type="ARBA" id="ARBA00004897"/>
    </source>
</evidence>
<feature type="binding site" description="via carbamate group" evidence="6 9">
    <location>
        <position position="221"/>
    </location>
    <ligand>
        <name>Ni(2+)</name>
        <dbReference type="ChEBI" id="CHEBI:49786"/>
        <label>1</label>
    </ligand>
</feature>
<dbReference type="InterPro" id="IPR050112">
    <property type="entry name" value="Urease_alpha_subunit"/>
</dbReference>
<comment type="subunit">
    <text evidence="6">Heterotrimer of UreA (gamma), UreB (beta) and UreC (alpha) subunits. Three heterotrimers associate to form the active enzyme.</text>
</comment>
<evidence type="ECO:0000256" key="10">
    <source>
        <dbReference type="PIRSR" id="PIRSR611612-52"/>
    </source>
</evidence>
<evidence type="ECO:0000256" key="5">
    <source>
        <dbReference type="ARBA" id="ARBA00047778"/>
    </source>
</evidence>
<comment type="cofactor">
    <cofactor evidence="6 9 12">
        <name>Ni cation</name>
        <dbReference type="ChEBI" id="CHEBI:25516"/>
    </cofactor>
    <text evidence="6 9 12">Binds 2 nickel ions per subunit.</text>
</comment>
<comment type="pathway">
    <text evidence="1 6">Nitrogen metabolism; urea degradation; CO(2) and NH(3) from urea (urease route): step 1/1.</text>
</comment>
<feature type="binding site" evidence="6 9">
    <location>
        <position position="138"/>
    </location>
    <ligand>
        <name>Ni(2+)</name>
        <dbReference type="ChEBI" id="CHEBI:49786"/>
        <label>1</label>
    </ligand>
</feature>
<dbReference type="CDD" id="cd00375">
    <property type="entry name" value="Urease_alpha"/>
    <property type="match status" value="1"/>
</dbReference>
<dbReference type="InterPro" id="IPR011612">
    <property type="entry name" value="Urease_alpha_N_dom"/>
</dbReference>
<dbReference type="Pfam" id="PF00449">
    <property type="entry name" value="Urease_alpha"/>
    <property type="match status" value="1"/>
</dbReference>
<organism evidence="15 16">
    <name type="scientific">Staphylococcus aureus</name>
    <dbReference type="NCBI Taxonomy" id="1280"/>
    <lineage>
        <taxon>Bacteria</taxon>
        <taxon>Bacillati</taxon>
        <taxon>Bacillota</taxon>
        <taxon>Bacilli</taxon>
        <taxon>Bacillales</taxon>
        <taxon>Staphylococcaceae</taxon>
        <taxon>Staphylococcus</taxon>
    </lineage>
</organism>
<feature type="binding site" evidence="6 9">
    <location>
        <position position="276"/>
    </location>
    <ligand>
        <name>Ni(2+)</name>
        <dbReference type="ChEBI" id="CHEBI:49786"/>
        <label>2</label>
    </ligand>
</feature>
<dbReference type="NCBIfam" id="NF009686">
    <property type="entry name" value="PRK13207.1"/>
    <property type="match status" value="1"/>
</dbReference>
<dbReference type="PANTHER" id="PTHR43440:SF1">
    <property type="entry name" value="UREASE"/>
    <property type="match status" value="1"/>
</dbReference>
<evidence type="ECO:0000259" key="14">
    <source>
        <dbReference type="PROSITE" id="PS51368"/>
    </source>
</evidence>
<dbReference type="PROSITE" id="PS01120">
    <property type="entry name" value="UREASE_1"/>
    <property type="match status" value="1"/>
</dbReference>
<comment type="subcellular location">
    <subcellularLocation>
        <location evidence="6 11">Cytoplasm</location>
    </subcellularLocation>
</comment>
<dbReference type="UniPathway" id="UPA00258">
    <property type="reaction ID" value="UER00370"/>
</dbReference>
<dbReference type="InterPro" id="IPR029754">
    <property type="entry name" value="Urease_Ni-bd"/>
</dbReference>
<dbReference type="GO" id="GO:0043419">
    <property type="term" value="P:urea catabolic process"/>
    <property type="evidence" value="ECO:0007669"/>
    <property type="project" value="UniProtKB-UniRule"/>
</dbReference>
<name>A0A380DRV6_STAAU</name>
<evidence type="ECO:0000256" key="12">
    <source>
        <dbReference type="RuleBase" id="RU000510"/>
    </source>
</evidence>
<feature type="binding site" evidence="6 9">
    <location>
        <position position="364"/>
    </location>
    <ligand>
        <name>Ni(2+)</name>
        <dbReference type="ChEBI" id="CHEBI:49786"/>
        <label>1</label>
    </ligand>
</feature>
<accession>A0A380DRV6</accession>
<feature type="active site" description="Proton donor" evidence="6 10">
    <location>
        <position position="324"/>
    </location>
</feature>
<evidence type="ECO:0000256" key="6">
    <source>
        <dbReference type="HAMAP-Rule" id="MF_01953"/>
    </source>
</evidence>
<evidence type="ECO:0000256" key="13">
    <source>
        <dbReference type="RuleBase" id="RU004158"/>
    </source>
</evidence>
<feature type="binding site" evidence="6 9">
    <location>
        <position position="250"/>
    </location>
    <ligand>
        <name>Ni(2+)</name>
        <dbReference type="ChEBI" id="CHEBI:49786"/>
        <label>2</label>
    </ligand>
</feature>
<comment type="similarity">
    <text evidence="6 13">Belongs to the metallo-dependent hydrolases superfamily. Urease alpha subunit family.</text>
</comment>
<keyword evidence="2 6" id="KW-0533">Nickel</keyword>
<evidence type="ECO:0000256" key="11">
    <source>
        <dbReference type="PROSITE-ProRule" id="PRU00700"/>
    </source>
</evidence>
<dbReference type="PRINTS" id="PR01752">
    <property type="entry name" value="UREASE"/>
</dbReference>
<sequence length="575" mass="61934">MSFKMTQNQYTSLYGPTVGDSIRLGDTNLFAQIEKDYAVYGEEATFGGGKSIRDGMAQNPRVTRDDVNVADLVISNAVIIDYDKVVKADIGIKNGYIFAIGNAGNPDIMDNVDIIIGSTTDIIAAEGKIVTAGGIDTHVHFINPEQAEVALESGITTHIGGGTGASEGSKATTVTPGPWHIHRMLEAAEGLPINVGFTGKGQATNPTALIEQINAGAIGLKVHEDWGATPSALSHALDVADEFDVQIALHADTLNEAGFMEDTMAAVKDRVLHMYHTEGAGGGHAPDLIKSAAFSNILPSSTNPTLPYTHNTVDEHLDMVMITHHLNAAIPEDIAFADSRIRKETIAAEDVLQDMGVFSMISSDSQAMGRVGEVITRTWQVAHRMKEQRGPLDGDFEHNDNNRIKRYIAKYTINPAITHGISEYVGSIEPGKLADIVLWDPIFFGVKPELVVKGGLINSAVNGDANGSIPTSEPMKYRKMYGQYGGNLTSTSMTFVSKTAYENGINRALNLKRMVRPVKNIRQLSKADMKNNSATPKLDVDPQTYEVYVDGEKITSNAATELPINSKILLILGGT</sequence>
<protein>
    <recommendedName>
        <fullName evidence="6 7">Urease subunit alpha</fullName>
        <ecNumber evidence="6 7">3.5.1.5</ecNumber>
    </recommendedName>
    <alternativeName>
        <fullName evidence="6">Urea amidohydrolase subunit alpha</fullName>
    </alternativeName>
</protein>
<feature type="binding site" evidence="6 11">
    <location>
        <position position="223"/>
    </location>
    <ligand>
        <name>substrate</name>
    </ligand>
</feature>
<dbReference type="Gene3D" id="2.30.40.10">
    <property type="entry name" value="Urease, subunit C, domain 1"/>
    <property type="match status" value="1"/>
</dbReference>
<feature type="domain" description="Urease" evidence="14">
    <location>
        <begin position="133"/>
        <end position="571"/>
    </location>
</feature>
<dbReference type="EC" id="3.5.1.5" evidence="6 7"/>
<dbReference type="InterPro" id="IPR032466">
    <property type="entry name" value="Metal_Hydrolase"/>
</dbReference>
<evidence type="ECO:0000256" key="4">
    <source>
        <dbReference type="ARBA" id="ARBA00022801"/>
    </source>
</evidence>
<dbReference type="InterPro" id="IPR017951">
    <property type="entry name" value="Urease_asu_c"/>
</dbReference>
<feature type="modified residue" description="N6-carboxylysine" evidence="6 8">
    <location>
        <position position="221"/>
    </location>
</feature>
<evidence type="ECO:0000256" key="9">
    <source>
        <dbReference type="PIRSR" id="PIRSR611612-51"/>
    </source>
</evidence>
<dbReference type="PROSITE" id="PS00145">
    <property type="entry name" value="UREASE_2"/>
    <property type="match status" value="1"/>
</dbReference>
<dbReference type="AlphaFoldDB" id="A0A380DRV6"/>
<dbReference type="EMBL" id="UHAQ01000002">
    <property type="protein sequence ID" value="SUK47325.1"/>
    <property type="molecule type" value="Genomic_DNA"/>
</dbReference>
<feature type="binding site" description="via carbamate group" evidence="6 9">
    <location>
        <position position="221"/>
    </location>
    <ligand>
        <name>Ni(2+)</name>
        <dbReference type="ChEBI" id="CHEBI:49786"/>
        <label>2</label>
    </ligand>
</feature>
<gene>
    <name evidence="6 15" type="primary">ureC</name>
    <name evidence="15" type="ORF">NCTC5664_01609</name>
</gene>
<dbReference type="InterPro" id="IPR011059">
    <property type="entry name" value="Metal-dep_hydrolase_composite"/>
</dbReference>
<feature type="binding site" evidence="6 9">
    <location>
        <position position="140"/>
    </location>
    <ligand>
        <name>Ni(2+)</name>
        <dbReference type="ChEBI" id="CHEBI:49786"/>
        <label>1</label>
    </ligand>
</feature>
<keyword evidence="3 6" id="KW-0479">Metal-binding</keyword>
<evidence type="ECO:0000256" key="3">
    <source>
        <dbReference type="ARBA" id="ARBA00022723"/>
    </source>
</evidence>
<comment type="catalytic activity">
    <reaction evidence="5 6 12">
        <text>urea + 2 H2O + H(+) = hydrogencarbonate + 2 NH4(+)</text>
        <dbReference type="Rhea" id="RHEA:20557"/>
        <dbReference type="ChEBI" id="CHEBI:15377"/>
        <dbReference type="ChEBI" id="CHEBI:15378"/>
        <dbReference type="ChEBI" id="CHEBI:16199"/>
        <dbReference type="ChEBI" id="CHEBI:17544"/>
        <dbReference type="ChEBI" id="CHEBI:28938"/>
        <dbReference type="EC" id="3.5.1.5"/>
    </reaction>
</comment>
<dbReference type="PANTHER" id="PTHR43440">
    <property type="entry name" value="UREASE"/>
    <property type="match status" value="1"/>
</dbReference>
<dbReference type="Pfam" id="PF01979">
    <property type="entry name" value="Amidohydro_1"/>
    <property type="match status" value="1"/>
</dbReference>
<keyword evidence="6 11" id="KW-0963">Cytoplasm</keyword>
<dbReference type="NCBIfam" id="TIGR01792">
    <property type="entry name" value="urease_alph"/>
    <property type="match status" value="1"/>
</dbReference>
<evidence type="ECO:0000256" key="2">
    <source>
        <dbReference type="ARBA" id="ARBA00022596"/>
    </source>
</evidence>
<dbReference type="GO" id="GO:0009039">
    <property type="term" value="F:urease activity"/>
    <property type="evidence" value="ECO:0007669"/>
    <property type="project" value="UniProtKB-UniRule"/>
</dbReference>
<dbReference type="HAMAP" id="MF_01953">
    <property type="entry name" value="Urease_alpha"/>
    <property type="match status" value="1"/>
</dbReference>
<keyword evidence="4 6" id="KW-0378">Hydrolase</keyword>
<evidence type="ECO:0000256" key="8">
    <source>
        <dbReference type="PIRSR" id="PIRSR611612-50"/>
    </source>
</evidence>
<dbReference type="GO" id="GO:0005737">
    <property type="term" value="C:cytoplasm"/>
    <property type="evidence" value="ECO:0007669"/>
    <property type="project" value="UniProtKB-SubCell"/>
</dbReference>
<dbReference type="SUPFAM" id="SSF51556">
    <property type="entry name" value="Metallo-dependent hydrolases"/>
    <property type="match status" value="1"/>
</dbReference>
<dbReference type="InterPro" id="IPR005848">
    <property type="entry name" value="Urease_asu"/>
</dbReference>